<dbReference type="Gene3D" id="3.30.70.60">
    <property type="match status" value="1"/>
</dbReference>
<reference evidence="2 3" key="1">
    <citation type="submission" date="2024-10" db="EMBL/GenBank/DDBJ databases">
        <authorList>
            <person name="Yibar A."/>
            <person name="Saticioglu I.B."/>
            <person name="Duman M."/>
            <person name="Ajmi N."/>
            <person name="Gurler F."/>
            <person name="Ay H."/>
            <person name="Onuk E."/>
            <person name="Guler S."/>
            <person name="Romalde J.L."/>
        </authorList>
    </citation>
    <scope>NUCLEOTIDE SEQUENCE [LARGE SCALE GENOMIC DNA]</scope>
    <source>
        <strain evidence="2 3">1-TCBS-B</strain>
    </source>
</reference>
<dbReference type="RefSeq" id="WP_063603944.1">
    <property type="nucleotide sequence ID" value="NZ_JBIHSF010000005.1"/>
</dbReference>
<proteinExistence type="predicted"/>
<dbReference type="PANTHER" id="PTHR39555:SF1">
    <property type="entry name" value="TYPE IV PILUS INNER MEMBRANE COMPONENT PILO"/>
    <property type="match status" value="1"/>
</dbReference>
<protein>
    <submittedName>
        <fullName evidence="2">Type 4a pilus biogenesis protein PilO</fullName>
    </submittedName>
</protein>
<gene>
    <name evidence="2" type="ORF">ACGRH2_03805</name>
</gene>
<keyword evidence="1" id="KW-1133">Transmembrane helix</keyword>
<dbReference type="InterPro" id="IPR014717">
    <property type="entry name" value="Transl_elong_EF1B/ribsomal_bS6"/>
</dbReference>
<evidence type="ECO:0000313" key="2">
    <source>
        <dbReference type="EMBL" id="MFH0259569.1"/>
    </source>
</evidence>
<keyword evidence="1" id="KW-0812">Transmembrane</keyword>
<comment type="caution">
    <text evidence="2">The sequence shown here is derived from an EMBL/GenBank/DDBJ whole genome shotgun (WGS) entry which is preliminary data.</text>
</comment>
<organism evidence="2 3">
    <name type="scientific">Vibrio barjaei</name>
    <dbReference type="NCBI Taxonomy" id="1676683"/>
    <lineage>
        <taxon>Bacteria</taxon>
        <taxon>Pseudomonadati</taxon>
        <taxon>Pseudomonadota</taxon>
        <taxon>Gammaproteobacteria</taxon>
        <taxon>Vibrionales</taxon>
        <taxon>Vibrionaceae</taxon>
        <taxon>Vibrio</taxon>
    </lineage>
</organism>
<feature type="transmembrane region" description="Helical" evidence="1">
    <location>
        <begin position="18"/>
        <end position="37"/>
    </location>
</feature>
<dbReference type="EMBL" id="JBIHSF010000005">
    <property type="protein sequence ID" value="MFH0259569.1"/>
    <property type="molecule type" value="Genomic_DNA"/>
</dbReference>
<evidence type="ECO:0000256" key="1">
    <source>
        <dbReference type="SAM" id="Phobius"/>
    </source>
</evidence>
<keyword evidence="1" id="KW-0472">Membrane</keyword>
<dbReference type="Proteomes" id="UP001607125">
    <property type="component" value="Unassembled WGS sequence"/>
</dbReference>
<sequence length="198" mass="22916">MLDFELDDIKDWPFKHQLIIGLLVFMLSSYACFWFTAKSSSDDLERAVQLEQRLKIELKTAVAQAASLPNKKQQLELMRSHYQRLLHLLPVQQELARLLAGVNEEGLHNQLTFTRIDWGKRASEHFLYKLPINIELTGNYNDIGHFSQAIAELSRMVLIEDGEWQRVSQESSVLHFRVQAATYQLREDFGERGDAGKN</sequence>
<accession>A0ABW7IEQ6</accession>
<name>A0ABW7IEQ6_9VIBR</name>
<dbReference type="PANTHER" id="PTHR39555">
    <property type="entry name" value="FIMBRIAL ASSEMBLY PROTEIN PILO-LIKE PROTEIN-RELATED"/>
    <property type="match status" value="1"/>
</dbReference>
<keyword evidence="3" id="KW-1185">Reference proteome</keyword>
<dbReference type="Pfam" id="PF04350">
    <property type="entry name" value="PilO"/>
    <property type="match status" value="1"/>
</dbReference>
<dbReference type="InterPro" id="IPR007445">
    <property type="entry name" value="PilO"/>
</dbReference>
<dbReference type="PIRSF" id="PIRSF016482">
    <property type="entry name" value="PilO"/>
    <property type="match status" value="1"/>
</dbReference>
<evidence type="ECO:0000313" key="3">
    <source>
        <dbReference type="Proteomes" id="UP001607125"/>
    </source>
</evidence>